<evidence type="ECO:0000313" key="3">
    <source>
        <dbReference type="Proteomes" id="UP000765509"/>
    </source>
</evidence>
<comment type="caution">
    <text evidence="2">The sequence shown here is derived from an EMBL/GenBank/DDBJ whole genome shotgun (WGS) entry which is preliminary data.</text>
</comment>
<gene>
    <name evidence="2" type="ORF">O181_084017</name>
</gene>
<name>A0A9Q3IKL5_9BASI</name>
<feature type="region of interest" description="Disordered" evidence="1">
    <location>
        <begin position="1"/>
        <end position="20"/>
    </location>
</feature>
<dbReference type="EMBL" id="AVOT02049130">
    <property type="protein sequence ID" value="MBW0544302.1"/>
    <property type="molecule type" value="Genomic_DNA"/>
</dbReference>
<proteinExistence type="predicted"/>
<reference evidence="2" key="1">
    <citation type="submission" date="2021-03" db="EMBL/GenBank/DDBJ databases">
        <title>Draft genome sequence of rust myrtle Austropuccinia psidii MF-1, a brazilian biotype.</title>
        <authorList>
            <person name="Quecine M.C."/>
            <person name="Pachon D.M.R."/>
            <person name="Bonatelli M.L."/>
            <person name="Correr F.H."/>
            <person name="Franceschini L.M."/>
            <person name="Leite T.F."/>
            <person name="Margarido G.R.A."/>
            <person name="Almeida C.A."/>
            <person name="Ferrarezi J.A."/>
            <person name="Labate C.A."/>
        </authorList>
    </citation>
    <scope>NUCLEOTIDE SEQUENCE</scope>
    <source>
        <strain evidence="2">MF-1</strain>
    </source>
</reference>
<accession>A0A9Q3IKL5</accession>
<sequence length="137" mass="15950">MAASTPHTEQRQSTLPRRVNISSKITTPLHKESPRDTTTTVKIIAKDYNLWFDGQDVVKKVENIAETEGKSGRDIEIKITFWTKDEEISHYIEVMPEYGTADWDKLKVDMKRRWGTVSPERRYRLSSITELITKPQQ</sequence>
<evidence type="ECO:0000313" key="2">
    <source>
        <dbReference type="EMBL" id="MBW0544302.1"/>
    </source>
</evidence>
<keyword evidence="3" id="KW-1185">Reference proteome</keyword>
<dbReference type="OrthoDB" id="2152029at2759"/>
<protein>
    <submittedName>
        <fullName evidence="2">Uncharacterized protein</fullName>
    </submittedName>
</protein>
<evidence type="ECO:0000256" key="1">
    <source>
        <dbReference type="SAM" id="MobiDB-lite"/>
    </source>
</evidence>
<organism evidence="2 3">
    <name type="scientific">Austropuccinia psidii MF-1</name>
    <dbReference type="NCBI Taxonomy" id="1389203"/>
    <lineage>
        <taxon>Eukaryota</taxon>
        <taxon>Fungi</taxon>
        <taxon>Dikarya</taxon>
        <taxon>Basidiomycota</taxon>
        <taxon>Pucciniomycotina</taxon>
        <taxon>Pucciniomycetes</taxon>
        <taxon>Pucciniales</taxon>
        <taxon>Sphaerophragmiaceae</taxon>
        <taxon>Austropuccinia</taxon>
    </lineage>
</organism>
<dbReference type="AlphaFoldDB" id="A0A9Q3IKL5"/>
<dbReference type="Proteomes" id="UP000765509">
    <property type="component" value="Unassembled WGS sequence"/>
</dbReference>